<dbReference type="Pfam" id="PF21203">
    <property type="entry name" value="ECM10"/>
    <property type="match status" value="1"/>
</dbReference>
<organism evidence="2 3">
    <name type="scientific">Basidiobolus ranarum</name>
    <dbReference type="NCBI Taxonomy" id="34480"/>
    <lineage>
        <taxon>Eukaryota</taxon>
        <taxon>Fungi</taxon>
        <taxon>Fungi incertae sedis</taxon>
        <taxon>Zoopagomycota</taxon>
        <taxon>Entomophthoromycotina</taxon>
        <taxon>Basidiobolomycetes</taxon>
        <taxon>Basidiobolales</taxon>
        <taxon>Basidiobolaceae</taxon>
        <taxon>Basidiobolus</taxon>
    </lineage>
</organism>
<gene>
    <name evidence="2" type="ORF">K7432_003835</name>
</gene>
<evidence type="ECO:0008006" key="4">
    <source>
        <dbReference type="Google" id="ProtNLM"/>
    </source>
</evidence>
<reference evidence="2 3" key="1">
    <citation type="submission" date="2023-04" db="EMBL/GenBank/DDBJ databases">
        <title>Genome of Basidiobolus ranarum AG-B5.</title>
        <authorList>
            <person name="Stajich J.E."/>
            <person name="Carter-House D."/>
            <person name="Gryganskyi A."/>
        </authorList>
    </citation>
    <scope>NUCLEOTIDE SEQUENCE [LARGE SCALE GENOMIC DNA]</scope>
    <source>
        <strain evidence="2 3">AG-B5</strain>
    </source>
</reference>
<feature type="chain" id="PRO_5046067566" description="ER membrane protein complex subunit 10" evidence="1">
    <location>
        <begin position="20"/>
        <end position="208"/>
    </location>
</feature>
<dbReference type="PANTHER" id="PTHR39219:SF1">
    <property type="entry name" value="ER MEMBRANE PROTEIN COMPLEX SUBUNIT 10"/>
    <property type="match status" value="1"/>
</dbReference>
<name>A0ABR2W600_9FUNG</name>
<proteinExistence type="predicted"/>
<evidence type="ECO:0000313" key="2">
    <source>
        <dbReference type="EMBL" id="KAK9720912.1"/>
    </source>
</evidence>
<evidence type="ECO:0000313" key="3">
    <source>
        <dbReference type="Proteomes" id="UP001479436"/>
    </source>
</evidence>
<feature type="signal peptide" evidence="1">
    <location>
        <begin position="1"/>
        <end position="19"/>
    </location>
</feature>
<dbReference type="CDD" id="cd22209">
    <property type="entry name" value="EMC10"/>
    <property type="match status" value="1"/>
</dbReference>
<sequence length="208" mass="23684">MKVAFTLVFSFLCAGLTVSGETLQEQKLEIWHKVEKQDEYLKRGEIIYTLNPQTVEYVEDASSFQLQPSGNSLYNVKVNSVSDGSNSIALSSAKWCMLKSSQFSDKFTLHFDKEGNFFHIDYHPGAHSCVEDSQVSEVKFNTSIELVKPYYELRPKLQRITEEELKKKENSEYSNFFTKYWYIILPIVLVLLVGGGDPPKEGEGDGGR</sequence>
<accession>A0ABR2W600</accession>
<protein>
    <recommendedName>
        <fullName evidence="4">ER membrane protein complex subunit 10</fullName>
    </recommendedName>
</protein>
<dbReference type="PANTHER" id="PTHR39219">
    <property type="entry name" value="ER MEMBRANE PROTEIN COMPLEX SUBUNIT 10"/>
    <property type="match status" value="1"/>
</dbReference>
<keyword evidence="3" id="KW-1185">Reference proteome</keyword>
<dbReference type="Proteomes" id="UP001479436">
    <property type="component" value="Unassembled WGS sequence"/>
</dbReference>
<keyword evidence="1" id="KW-0732">Signal</keyword>
<comment type="caution">
    <text evidence="2">The sequence shown here is derived from an EMBL/GenBank/DDBJ whole genome shotgun (WGS) entry which is preliminary data.</text>
</comment>
<dbReference type="EMBL" id="JASJQH010006998">
    <property type="protein sequence ID" value="KAK9720912.1"/>
    <property type="molecule type" value="Genomic_DNA"/>
</dbReference>
<evidence type="ECO:0000256" key="1">
    <source>
        <dbReference type="SAM" id="SignalP"/>
    </source>
</evidence>